<gene>
    <name evidence="1" type="ORF">IAD02_04815</name>
</gene>
<dbReference type="AlphaFoldDB" id="A0A9D1JX83"/>
<comment type="caution">
    <text evidence="1">The sequence shown here is derived from an EMBL/GenBank/DDBJ whole genome shotgun (WGS) entry which is preliminary data.</text>
</comment>
<reference evidence="1" key="1">
    <citation type="submission" date="2020-10" db="EMBL/GenBank/DDBJ databases">
        <authorList>
            <person name="Gilroy R."/>
        </authorList>
    </citation>
    <scope>NUCLEOTIDE SEQUENCE</scope>
    <source>
        <strain evidence="1">ChiGjej3B3-5194</strain>
    </source>
</reference>
<organism evidence="1 2">
    <name type="scientific">Candidatus Enterousia intestinigallinarum</name>
    <dbReference type="NCBI Taxonomy" id="2840790"/>
    <lineage>
        <taxon>Bacteria</taxon>
        <taxon>Pseudomonadati</taxon>
        <taxon>Pseudomonadota</taxon>
        <taxon>Alphaproteobacteria</taxon>
        <taxon>Candidatus Enterousia</taxon>
    </lineage>
</organism>
<evidence type="ECO:0000313" key="1">
    <source>
        <dbReference type="EMBL" id="HIS71275.1"/>
    </source>
</evidence>
<dbReference type="Proteomes" id="UP000886742">
    <property type="component" value="Unassembled WGS sequence"/>
</dbReference>
<dbReference type="EMBL" id="DVJI01000013">
    <property type="protein sequence ID" value="HIS71275.1"/>
    <property type="molecule type" value="Genomic_DNA"/>
</dbReference>
<evidence type="ECO:0000313" key="2">
    <source>
        <dbReference type="Proteomes" id="UP000886742"/>
    </source>
</evidence>
<name>A0A9D1JX83_9PROT</name>
<accession>A0A9D1JX83</accession>
<sequence length="148" mass="17223">MIDYDATLQQFFAECIKFLEKQRSRANDQIALKRINDAISVVSRVAANPKMFGDYNVRVKAGLEPMDLVYAFMPAGTDDNRVYLMYSAVVDSMENLYNEYDWYRAEAQQTLLNSLKAIKYRNTTNILKDFYFPLLSAKKFAIKSEKQR</sequence>
<protein>
    <submittedName>
        <fullName evidence="1">Uncharacterized protein</fullName>
    </submittedName>
</protein>
<reference evidence="1" key="2">
    <citation type="journal article" date="2021" name="PeerJ">
        <title>Extensive microbial diversity within the chicken gut microbiome revealed by metagenomics and culture.</title>
        <authorList>
            <person name="Gilroy R."/>
            <person name="Ravi A."/>
            <person name="Getino M."/>
            <person name="Pursley I."/>
            <person name="Horton D.L."/>
            <person name="Alikhan N.F."/>
            <person name="Baker D."/>
            <person name="Gharbi K."/>
            <person name="Hall N."/>
            <person name="Watson M."/>
            <person name="Adriaenssens E.M."/>
            <person name="Foster-Nyarko E."/>
            <person name="Jarju S."/>
            <person name="Secka A."/>
            <person name="Antonio M."/>
            <person name="Oren A."/>
            <person name="Chaudhuri R.R."/>
            <person name="La Ragione R."/>
            <person name="Hildebrand F."/>
            <person name="Pallen M.J."/>
        </authorList>
    </citation>
    <scope>NUCLEOTIDE SEQUENCE</scope>
    <source>
        <strain evidence="1">ChiGjej3B3-5194</strain>
    </source>
</reference>
<proteinExistence type="predicted"/>